<keyword evidence="5 7" id="KW-1133">Transmembrane helix</keyword>
<gene>
    <name evidence="9" type="ORF">ACFSJH_07585</name>
</gene>
<name>A0ABW4YIZ5_9BACL</name>
<keyword evidence="10" id="KW-1185">Reference proteome</keyword>
<sequence>MSKQATLSSHTQKYTAAAWIRTIIMLILSLIIIIPLVMVFLGSVKSPAEAAQMNLQLPTSWNFSNYAEVFVKGNMLRGFINSTIITLFSVITILIMASMATYIIARRNVWWTNLLYFLCVVGLIAPPSMIPTIKVMRSLHIYGEYYGLVLYYTALLIPFAIFIMTGFMKGVPRELDEAATVDGAGASRTFFTIVLPLLQPSLATTAVFLFMFVWNDFYIPMFLINDSSMYTIPFSIFYFVSQYGSQWHYIFADLIMAALPVLLLYVFLQRYIIEGMTAGSVKG</sequence>
<reference evidence="10" key="1">
    <citation type="journal article" date="2019" name="Int. J. Syst. Evol. Microbiol.">
        <title>The Global Catalogue of Microorganisms (GCM) 10K type strain sequencing project: providing services to taxonomists for standard genome sequencing and annotation.</title>
        <authorList>
            <consortium name="The Broad Institute Genomics Platform"/>
            <consortium name="The Broad Institute Genome Sequencing Center for Infectious Disease"/>
            <person name="Wu L."/>
            <person name="Ma J."/>
        </authorList>
    </citation>
    <scope>NUCLEOTIDE SEQUENCE [LARGE SCALE GENOMIC DNA]</scope>
    <source>
        <strain evidence="10">GH52</strain>
    </source>
</reference>
<dbReference type="CDD" id="cd06261">
    <property type="entry name" value="TM_PBP2"/>
    <property type="match status" value="1"/>
</dbReference>
<dbReference type="PANTHER" id="PTHR43744:SF3">
    <property type="entry name" value="LACTOSE TRANSPORT SYSTEM PERMEASE PROTEIN LACG"/>
    <property type="match status" value="1"/>
</dbReference>
<feature type="transmembrane region" description="Helical" evidence="7">
    <location>
        <begin position="84"/>
        <end position="104"/>
    </location>
</feature>
<evidence type="ECO:0000256" key="7">
    <source>
        <dbReference type="RuleBase" id="RU363032"/>
    </source>
</evidence>
<comment type="caution">
    <text evidence="9">The sequence shown here is derived from an EMBL/GenBank/DDBJ whole genome shotgun (WGS) entry which is preliminary data.</text>
</comment>
<keyword evidence="6 7" id="KW-0472">Membrane</keyword>
<dbReference type="SUPFAM" id="SSF161098">
    <property type="entry name" value="MetI-like"/>
    <property type="match status" value="1"/>
</dbReference>
<dbReference type="PROSITE" id="PS50928">
    <property type="entry name" value="ABC_TM1"/>
    <property type="match status" value="1"/>
</dbReference>
<dbReference type="InterPro" id="IPR035906">
    <property type="entry name" value="MetI-like_sf"/>
</dbReference>
<proteinExistence type="inferred from homology"/>
<comment type="subcellular location">
    <subcellularLocation>
        <location evidence="1 7">Cell membrane</location>
        <topology evidence="1 7">Multi-pass membrane protein</topology>
    </subcellularLocation>
</comment>
<evidence type="ECO:0000313" key="9">
    <source>
        <dbReference type="EMBL" id="MFD2115590.1"/>
    </source>
</evidence>
<feature type="transmembrane region" description="Helical" evidence="7">
    <location>
        <begin position="188"/>
        <end position="214"/>
    </location>
</feature>
<evidence type="ECO:0000256" key="2">
    <source>
        <dbReference type="ARBA" id="ARBA00022448"/>
    </source>
</evidence>
<dbReference type="Pfam" id="PF00528">
    <property type="entry name" value="BPD_transp_1"/>
    <property type="match status" value="1"/>
</dbReference>
<feature type="transmembrane region" description="Helical" evidence="7">
    <location>
        <begin position="247"/>
        <end position="268"/>
    </location>
</feature>
<dbReference type="EMBL" id="JBHUHO010000020">
    <property type="protein sequence ID" value="MFD2115590.1"/>
    <property type="molecule type" value="Genomic_DNA"/>
</dbReference>
<accession>A0ABW4YIZ5</accession>
<evidence type="ECO:0000256" key="5">
    <source>
        <dbReference type="ARBA" id="ARBA00022989"/>
    </source>
</evidence>
<dbReference type="Gene3D" id="1.10.3720.10">
    <property type="entry name" value="MetI-like"/>
    <property type="match status" value="1"/>
</dbReference>
<feature type="transmembrane region" description="Helical" evidence="7">
    <location>
        <begin position="20"/>
        <end position="44"/>
    </location>
</feature>
<evidence type="ECO:0000313" key="10">
    <source>
        <dbReference type="Proteomes" id="UP001597362"/>
    </source>
</evidence>
<evidence type="ECO:0000256" key="4">
    <source>
        <dbReference type="ARBA" id="ARBA00022692"/>
    </source>
</evidence>
<feature type="transmembrane region" description="Helical" evidence="7">
    <location>
        <begin position="110"/>
        <end position="133"/>
    </location>
</feature>
<evidence type="ECO:0000256" key="6">
    <source>
        <dbReference type="ARBA" id="ARBA00023136"/>
    </source>
</evidence>
<keyword evidence="2 7" id="KW-0813">Transport</keyword>
<dbReference type="PANTHER" id="PTHR43744">
    <property type="entry name" value="ABC TRANSPORTER PERMEASE PROTEIN MG189-RELATED-RELATED"/>
    <property type="match status" value="1"/>
</dbReference>
<protein>
    <submittedName>
        <fullName evidence="9">Carbohydrate ABC transporter permease</fullName>
    </submittedName>
</protein>
<feature type="domain" description="ABC transmembrane type-1" evidence="8">
    <location>
        <begin position="79"/>
        <end position="268"/>
    </location>
</feature>
<dbReference type="Proteomes" id="UP001597362">
    <property type="component" value="Unassembled WGS sequence"/>
</dbReference>
<dbReference type="InterPro" id="IPR000515">
    <property type="entry name" value="MetI-like"/>
</dbReference>
<dbReference type="RefSeq" id="WP_377770887.1">
    <property type="nucleotide sequence ID" value="NZ_JBHUHO010000020.1"/>
</dbReference>
<keyword evidence="4 7" id="KW-0812">Transmembrane</keyword>
<feature type="transmembrane region" description="Helical" evidence="7">
    <location>
        <begin position="221"/>
        <end position="241"/>
    </location>
</feature>
<evidence type="ECO:0000256" key="3">
    <source>
        <dbReference type="ARBA" id="ARBA00022475"/>
    </source>
</evidence>
<evidence type="ECO:0000259" key="8">
    <source>
        <dbReference type="PROSITE" id="PS50928"/>
    </source>
</evidence>
<keyword evidence="3" id="KW-1003">Cell membrane</keyword>
<feature type="transmembrane region" description="Helical" evidence="7">
    <location>
        <begin position="145"/>
        <end position="168"/>
    </location>
</feature>
<comment type="similarity">
    <text evidence="7">Belongs to the binding-protein-dependent transport system permease family.</text>
</comment>
<organism evidence="9 10">
    <name type="scientific">Paenibacillus yanchengensis</name>
    <dbReference type="NCBI Taxonomy" id="2035833"/>
    <lineage>
        <taxon>Bacteria</taxon>
        <taxon>Bacillati</taxon>
        <taxon>Bacillota</taxon>
        <taxon>Bacilli</taxon>
        <taxon>Bacillales</taxon>
        <taxon>Paenibacillaceae</taxon>
        <taxon>Paenibacillus</taxon>
    </lineage>
</organism>
<evidence type="ECO:0000256" key="1">
    <source>
        <dbReference type="ARBA" id="ARBA00004651"/>
    </source>
</evidence>